<dbReference type="Proteomes" id="UP001363151">
    <property type="component" value="Unassembled WGS sequence"/>
</dbReference>
<dbReference type="InterPro" id="IPR029000">
    <property type="entry name" value="Cyclophilin-like_dom_sf"/>
</dbReference>
<dbReference type="PANTHER" id="PTHR11071">
    <property type="entry name" value="PEPTIDYL-PROLYL CIS-TRANS ISOMERASE"/>
    <property type="match status" value="1"/>
</dbReference>
<feature type="compositionally biased region" description="Basic residues" evidence="1">
    <location>
        <begin position="1"/>
        <end position="12"/>
    </location>
</feature>
<evidence type="ECO:0000259" key="2">
    <source>
        <dbReference type="PROSITE" id="PS50072"/>
    </source>
</evidence>
<keyword evidence="3" id="KW-0413">Isomerase</keyword>
<feature type="domain" description="PPIase cyclophilin-type" evidence="2">
    <location>
        <begin position="109"/>
        <end position="256"/>
    </location>
</feature>
<dbReference type="InterPro" id="IPR002130">
    <property type="entry name" value="Cyclophilin-type_PPIase_dom"/>
</dbReference>
<evidence type="ECO:0000256" key="1">
    <source>
        <dbReference type="SAM" id="MobiDB-lite"/>
    </source>
</evidence>
<dbReference type="PRINTS" id="PR00153">
    <property type="entry name" value="CSAPPISMRASE"/>
</dbReference>
<protein>
    <submittedName>
        <fullName evidence="3">Peptidyl-prolyl cis-trans isomerase</fullName>
    </submittedName>
</protein>
<reference evidence="3 4" key="1">
    <citation type="submission" date="2024-03" db="EMBL/GenBank/DDBJ databases">
        <title>Aureococcus anophagefferens CCMP1851 and Kratosvirus quantuckense: Draft genome of a second virus-susceptible host strain in the model system.</title>
        <authorList>
            <person name="Chase E."/>
            <person name="Truchon A.R."/>
            <person name="Schepens W."/>
            <person name="Wilhelm S.W."/>
        </authorList>
    </citation>
    <scope>NUCLEOTIDE SEQUENCE [LARGE SCALE GENOMIC DNA]</scope>
    <source>
        <strain evidence="3 4">CCMP1851</strain>
    </source>
</reference>
<dbReference type="PANTHER" id="PTHR11071:SF561">
    <property type="entry name" value="PEPTIDYL-PROLYL CIS-TRANS ISOMERASE D-RELATED"/>
    <property type="match status" value="1"/>
</dbReference>
<evidence type="ECO:0000313" key="3">
    <source>
        <dbReference type="EMBL" id="KAK7248465.1"/>
    </source>
</evidence>
<sequence>MNFSTKRKAKARSWKDVDDAPAKKAKDDGDREHGEEDGECEVDAFGQLKRELAERERIKALRKKELAKAAAVIGRTRGDDEGGEARRPGVHVWLDVEIPKRSTHEAGRGRLICELFEDVVPRTAKNFLSLITGEKGDGLELAGTVFHRVEPGVAVTGGDVDRGDGSGGRSIYGRDFEDENHTLKHTNAGVLTMHSRRPNSNNSQFQILLDERPELDGRQVVFGRLVDGFAILREVEKLGTATGAPKELAKIARCGVCKMHATVEETLEAYRTDLVLCKEVTDMKQMARNYRNKTNYYDNSTRSALFSWTTSC</sequence>
<dbReference type="Gene3D" id="2.40.100.10">
    <property type="entry name" value="Cyclophilin-like"/>
    <property type="match status" value="1"/>
</dbReference>
<name>A0ABR1G5F5_AURAN</name>
<dbReference type="Pfam" id="PF00160">
    <property type="entry name" value="Pro_isomerase"/>
    <property type="match status" value="1"/>
</dbReference>
<feature type="region of interest" description="Disordered" evidence="1">
    <location>
        <begin position="1"/>
        <end position="40"/>
    </location>
</feature>
<accession>A0ABR1G5F5</accession>
<dbReference type="PROSITE" id="PS50072">
    <property type="entry name" value="CSA_PPIASE_2"/>
    <property type="match status" value="1"/>
</dbReference>
<comment type="caution">
    <text evidence="3">The sequence shown here is derived from an EMBL/GenBank/DDBJ whole genome shotgun (WGS) entry which is preliminary data.</text>
</comment>
<gene>
    <name evidence="3" type="ORF">SO694_00169045</name>
</gene>
<dbReference type="SUPFAM" id="SSF50891">
    <property type="entry name" value="Cyclophilin-like"/>
    <property type="match status" value="1"/>
</dbReference>
<evidence type="ECO:0000313" key="4">
    <source>
        <dbReference type="Proteomes" id="UP001363151"/>
    </source>
</evidence>
<dbReference type="GO" id="GO:0016853">
    <property type="term" value="F:isomerase activity"/>
    <property type="evidence" value="ECO:0007669"/>
    <property type="project" value="UniProtKB-KW"/>
</dbReference>
<organism evidence="3 4">
    <name type="scientific">Aureococcus anophagefferens</name>
    <name type="common">Harmful bloom alga</name>
    <dbReference type="NCBI Taxonomy" id="44056"/>
    <lineage>
        <taxon>Eukaryota</taxon>
        <taxon>Sar</taxon>
        <taxon>Stramenopiles</taxon>
        <taxon>Ochrophyta</taxon>
        <taxon>Pelagophyceae</taxon>
        <taxon>Pelagomonadales</taxon>
        <taxon>Pelagomonadaceae</taxon>
        <taxon>Aureococcus</taxon>
    </lineage>
</organism>
<dbReference type="EMBL" id="JBBJCI010000097">
    <property type="protein sequence ID" value="KAK7248465.1"/>
    <property type="molecule type" value="Genomic_DNA"/>
</dbReference>
<proteinExistence type="predicted"/>
<keyword evidence="4" id="KW-1185">Reference proteome</keyword>
<feature type="compositionally biased region" description="Basic and acidic residues" evidence="1">
    <location>
        <begin position="13"/>
        <end position="34"/>
    </location>
</feature>